<dbReference type="PANTHER" id="PTHR43030:SF1">
    <property type="entry name" value="PHOSPHOENOLPYRUVATE SYNTHASE"/>
    <property type="match status" value="1"/>
</dbReference>
<dbReference type="HOGENOM" id="CLU_007308_6_2_4"/>
<evidence type="ECO:0000256" key="3">
    <source>
        <dbReference type="ARBA" id="ARBA00004742"/>
    </source>
</evidence>
<dbReference type="InterPro" id="IPR036637">
    <property type="entry name" value="Phosphohistidine_dom_sf"/>
</dbReference>
<dbReference type="Gene3D" id="3.30.1490.20">
    <property type="entry name" value="ATP-grasp fold, A domain"/>
    <property type="match status" value="1"/>
</dbReference>
<accession>F0Q267</accession>
<dbReference type="InterPro" id="IPR040442">
    <property type="entry name" value="Pyrv_kinase-like_dom_sf"/>
</dbReference>
<evidence type="ECO:0000259" key="17">
    <source>
        <dbReference type="Pfam" id="PF01326"/>
    </source>
</evidence>
<dbReference type="EMBL" id="CP002521">
    <property type="protein sequence ID" value="ADX45339.1"/>
    <property type="molecule type" value="Genomic_DNA"/>
</dbReference>
<comment type="similarity">
    <text evidence="4 15">Belongs to the PEP-utilizing enzyme family.</text>
</comment>
<evidence type="ECO:0000256" key="6">
    <source>
        <dbReference type="ARBA" id="ARBA00021623"/>
    </source>
</evidence>
<dbReference type="InterPro" id="IPR006319">
    <property type="entry name" value="PEP_synth"/>
</dbReference>
<keyword evidence="7 15" id="KW-0808">Transferase</keyword>
<dbReference type="Pfam" id="PF01326">
    <property type="entry name" value="PPDK_N"/>
    <property type="match status" value="1"/>
</dbReference>
<dbReference type="Proteomes" id="UP000002482">
    <property type="component" value="Chromosome"/>
</dbReference>
<sequence>MSALFESTALVVPFENLRMTDVESVGGKNASLGEMISQLPDGVRVPTGFATTAHAFRQFLAHDGLAQKISDRLKTLDTEDVRALAAAGAEIRAMVEAQPFPADLEQAIRDAFATLCGGNAEACFAVRSSATAEDLPDASFAGQQETFLNVVGIDDVLHKMKEVFASLYNDRAISYRVHKGFAHDVVALSAGVQRMVRSDKGAAGVMFTIDTESGFDQVVFITSSYGLGETVVQGAVNPDEFYVHKPMLAAGNRAVIRRNLGSKLIQMVFASPEEKKASGKLVKTIDVPTEQRNRYSLTDAEVEQLARYALLIEKHYGRPMDIEWGKDGTDGQLYILQARPETVKSQQQGQAEQKFKLKGTGTVLAEGRAIGQKIGTGPVRLVSDIAEMDKVQAGDVLVTDMTDPNWEPVMKRASAIVTNRGGRTCHAAIIARELGIPAVVGCGDATSLLKDGTLVTVSCAEGDTGRIYDGLLETEVTEVQRGEMPKISTKIMMNVGNPQLAFDFCQLPNEGVGLARLEFIINNNIGVHPKAILDYPAVDADLKKAVESVARGHASPRAFYVDKVAEGVATIAAAFWPKPVIVRLSDFKSNEYRKLIGGSRYEPEEENPMLGFRGAARYISQDFGEAFAMECEALKRVRNDMGLTNVQVMVPFVRTLGQADRVTQLLAEHGLKRGENELKLIMMCEVPSNAVLADEFLQFFDGFSVGSNDLTQLTLGLDRDSGLELLAADFDERDPAVQALLSRAIEACKRQGKYVGICGQGPSDHPDFALWLAEQGISSISLNPDSVIATWQKLAG</sequence>
<evidence type="ECO:0000256" key="9">
    <source>
        <dbReference type="ARBA" id="ARBA00022741"/>
    </source>
</evidence>
<dbReference type="EC" id="2.7.9.2" evidence="5 15"/>
<dbReference type="Pfam" id="PF02896">
    <property type="entry name" value="PEP-utilizers_C"/>
    <property type="match status" value="1"/>
</dbReference>
<gene>
    <name evidence="19" type="ordered locus">Acav_1417</name>
</gene>
<evidence type="ECO:0000256" key="4">
    <source>
        <dbReference type="ARBA" id="ARBA00007837"/>
    </source>
</evidence>
<evidence type="ECO:0000256" key="10">
    <source>
        <dbReference type="ARBA" id="ARBA00022777"/>
    </source>
</evidence>
<dbReference type="FunFam" id="3.50.30.10:FF:000002">
    <property type="entry name" value="Phosphoenolpyruvate synthase"/>
    <property type="match status" value="1"/>
</dbReference>
<keyword evidence="10 15" id="KW-0418">Kinase</keyword>
<keyword evidence="20" id="KW-1185">Reference proteome</keyword>
<dbReference type="GO" id="GO:0046872">
    <property type="term" value="F:metal ion binding"/>
    <property type="evidence" value="ECO:0007669"/>
    <property type="project" value="UniProtKB-KW"/>
</dbReference>
<evidence type="ECO:0000256" key="5">
    <source>
        <dbReference type="ARBA" id="ARBA00011996"/>
    </source>
</evidence>
<dbReference type="GO" id="GO:0008986">
    <property type="term" value="F:pyruvate, water dikinase activity"/>
    <property type="evidence" value="ECO:0007669"/>
    <property type="project" value="UniProtKB-EC"/>
</dbReference>
<reference evidence="19" key="1">
    <citation type="submission" date="2011-02" db="EMBL/GenBank/DDBJ databases">
        <title>Complete sequence of Acidovorax avenae subsp. avenae ATCC 19860.</title>
        <authorList>
            <consortium name="US DOE Joint Genome Institute"/>
            <person name="Lucas S."/>
            <person name="Copeland A."/>
            <person name="Lapidus A."/>
            <person name="Cheng J.-F."/>
            <person name="Goodwin L."/>
            <person name="Pitluck S."/>
            <person name="Chertkov O."/>
            <person name="Held B."/>
            <person name="Detter J.C."/>
            <person name="Han C."/>
            <person name="Tapia R."/>
            <person name="Land M."/>
            <person name="Hauser L."/>
            <person name="Kyrpides N."/>
            <person name="Ivanova N."/>
            <person name="Ovchinnikova G."/>
            <person name="Pagani I."/>
            <person name="Gordon S."/>
            <person name="Woyke T."/>
        </authorList>
    </citation>
    <scope>NUCLEOTIDE SEQUENCE</scope>
    <source>
        <strain evidence="19">ATCC 19860</strain>
    </source>
</reference>
<dbReference type="GO" id="GO:0005524">
    <property type="term" value="F:ATP binding"/>
    <property type="evidence" value="ECO:0007669"/>
    <property type="project" value="UniProtKB-KW"/>
</dbReference>
<dbReference type="InterPro" id="IPR008279">
    <property type="entry name" value="PEP-util_enz_mobile_dom"/>
</dbReference>
<protein>
    <recommendedName>
        <fullName evidence="6 15">Phosphoenolpyruvate synthase</fullName>
        <shortName evidence="15">PEP synthase</shortName>
        <ecNumber evidence="5 15">2.7.9.2</ecNumber>
    </recommendedName>
    <alternativeName>
        <fullName evidence="13 15">Pyruvate, water dikinase</fullName>
    </alternativeName>
</protein>
<evidence type="ECO:0000259" key="16">
    <source>
        <dbReference type="Pfam" id="PF00391"/>
    </source>
</evidence>
<dbReference type="PANTHER" id="PTHR43030">
    <property type="entry name" value="PHOSPHOENOLPYRUVATE SYNTHASE"/>
    <property type="match status" value="1"/>
</dbReference>
<dbReference type="RefSeq" id="WP_013593865.1">
    <property type="nucleotide sequence ID" value="NC_015138.1"/>
</dbReference>
<dbReference type="PIRSF" id="PIRSF000854">
    <property type="entry name" value="PEP_synthase"/>
    <property type="match status" value="1"/>
</dbReference>
<evidence type="ECO:0000256" key="13">
    <source>
        <dbReference type="ARBA" id="ARBA00033470"/>
    </source>
</evidence>
<evidence type="ECO:0000256" key="2">
    <source>
        <dbReference type="ARBA" id="ARBA00002988"/>
    </source>
</evidence>
<dbReference type="PROSITE" id="PS00742">
    <property type="entry name" value="PEP_ENZYMES_2"/>
    <property type="match status" value="1"/>
</dbReference>
<comment type="function">
    <text evidence="2 15">Catalyzes the phosphorylation of pyruvate to phosphoenolpyruvate.</text>
</comment>
<comment type="catalytic activity">
    <reaction evidence="14 15">
        <text>pyruvate + ATP + H2O = phosphoenolpyruvate + AMP + phosphate + 2 H(+)</text>
        <dbReference type="Rhea" id="RHEA:11364"/>
        <dbReference type="ChEBI" id="CHEBI:15361"/>
        <dbReference type="ChEBI" id="CHEBI:15377"/>
        <dbReference type="ChEBI" id="CHEBI:15378"/>
        <dbReference type="ChEBI" id="CHEBI:30616"/>
        <dbReference type="ChEBI" id="CHEBI:43474"/>
        <dbReference type="ChEBI" id="CHEBI:58702"/>
        <dbReference type="ChEBI" id="CHEBI:456215"/>
        <dbReference type="EC" id="2.7.9.2"/>
    </reaction>
</comment>
<dbReference type="Gene3D" id="3.30.470.20">
    <property type="entry name" value="ATP-grasp fold, B domain"/>
    <property type="match status" value="1"/>
</dbReference>
<evidence type="ECO:0000256" key="11">
    <source>
        <dbReference type="ARBA" id="ARBA00022840"/>
    </source>
</evidence>
<dbReference type="NCBIfam" id="NF005057">
    <property type="entry name" value="PRK06464.1"/>
    <property type="match status" value="1"/>
</dbReference>
<dbReference type="Gene3D" id="3.50.30.10">
    <property type="entry name" value="Phosphohistidine domain"/>
    <property type="match status" value="1"/>
</dbReference>
<feature type="domain" description="PEP-utilising enzyme C-terminal" evidence="18">
    <location>
        <begin position="485"/>
        <end position="794"/>
    </location>
</feature>
<feature type="domain" description="Pyruvate phosphate dikinase AMP/ATP-binding" evidence="17">
    <location>
        <begin position="23"/>
        <end position="354"/>
    </location>
</feature>
<dbReference type="SUPFAM" id="SSF56059">
    <property type="entry name" value="Glutathione synthetase ATP-binding domain-like"/>
    <property type="match status" value="1"/>
</dbReference>
<keyword evidence="11 15" id="KW-0067">ATP-binding</keyword>
<dbReference type="InterPro" id="IPR015813">
    <property type="entry name" value="Pyrv/PenolPyrv_kinase-like_dom"/>
</dbReference>
<dbReference type="InterPro" id="IPR018274">
    <property type="entry name" value="PEP_util_AS"/>
</dbReference>
<dbReference type="InterPro" id="IPR013815">
    <property type="entry name" value="ATP_grasp_subdomain_1"/>
</dbReference>
<dbReference type="SUPFAM" id="SSF51621">
    <property type="entry name" value="Phosphoenolpyruvate/pyruvate domain"/>
    <property type="match status" value="1"/>
</dbReference>
<dbReference type="KEGG" id="aaa:Acav_1417"/>
<proteinExistence type="inferred from homology"/>
<dbReference type="AlphaFoldDB" id="F0Q267"/>
<keyword evidence="8 15" id="KW-0479">Metal-binding</keyword>
<dbReference type="Gene3D" id="3.20.20.60">
    <property type="entry name" value="Phosphoenolpyruvate-binding domains"/>
    <property type="match status" value="1"/>
</dbReference>
<dbReference type="FunFam" id="3.20.20.60:FF:000010">
    <property type="entry name" value="Phosphoenolpyruvate synthase"/>
    <property type="match status" value="1"/>
</dbReference>
<comment type="pathway">
    <text evidence="3 15">Carbohydrate biosynthesis; gluconeogenesis.</text>
</comment>
<evidence type="ECO:0000256" key="12">
    <source>
        <dbReference type="ARBA" id="ARBA00022842"/>
    </source>
</evidence>
<dbReference type="PROSITE" id="PS00370">
    <property type="entry name" value="PEP_ENZYMES_PHOS_SITE"/>
    <property type="match status" value="1"/>
</dbReference>
<dbReference type="FunFam" id="3.30.470.20:FF:000017">
    <property type="entry name" value="Phosphoenolpyruvate synthase"/>
    <property type="match status" value="1"/>
</dbReference>
<dbReference type="SUPFAM" id="SSF52009">
    <property type="entry name" value="Phosphohistidine domain"/>
    <property type="match status" value="1"/>
</dbReference>
<evidence type="ECO:0000256" key="14">
    <source>
        <dbReference type="ARBA" id="ARBA00047700"/>
    </source>
</evidence>
<comment type="cofactor">
    <cofactor evidence="1 15">
        <name>Mg(2+)</name>
        <dbReference type="ChEBI" id="CHEBI:18420"/>
    </cofactor>
</comment>
<dbReference type="FunFam" id="3.30.1490.20:FF:000010">
    <property type="entry name" value="Phosphoenolpyruvate synthase"/>
    <property type="match status" value="1"/>
</dbReference>
<dbReference type="InterPro" id="IPR000121">
    <property type="entry name" value="PEP_util_C"/>
</dbReference>
<dbReference type="NCBIfam" id="TIGR01418">
    <property type="entry name" value="PEP_synth"/>
    <property type="match status" value="1"/>
</dbReference>
<organism evidence="19 20">
    <name type="scientific">Paracidovorax avenae (strain ATCC 19860 / DSM 7227 / CCUG 15838 / JCM 20985 / LMG 2117 / NCPPB 1011)</name>
    <name type="common">Acidovorax avenae</name>
    <dbReference type="NCBI Taxonomy" id="643561"/>
    <lineage>
        <taxon>Bacteria</taxon>
        <taxon>Pseudomonadati</taxon>
        <taxon>Pseudomonadota</taxon>
        <taxon>Betaproteobacteria</taxon>
        <taxon>Burkholderiales</taxon>
        <taxon>Comamonadaceae</taxon>
        <taxon>Paracidovorax</taxon>
    </lineage>
</organism>
<evidence type="ECO:0000313" key="20">
    <source>
        <dbReference type="Proteomes" id="UP000002482"/>
    </source>
</evidence>
<keyword evidence="9 15" id="KW-0547">Nucleotide-binding</keyword>
<dbReference type="UniPathway" id="UPA00138"/>
<evidence type="ECO:0000256" key="8">
    <source>
        <dbReference type="ARBA" id="ARBA00022723"/>
    </source>
</evidence>
<dbReference type="OrthoDB" id="9765468at2"/>
<dbReference type="GO" id="GO:0006094">
    <property type="term" value="P:gluconeogenesis"/>
    <property type="evidence" value="ECO:0007669"/>
    <property type="project" value="UniProtKB-UniPathway"/>
</dbReference>
<evidence type="ECO:0000313" key="19">
    <source>
        <dbReference type="EMBL" id="ADX45339.1"/>
    </source>
</evidence>
<feature type="domain" description="PEP-utilising enzyme mobile" evidence="16">
    <location>
        <begin position="392"/>
        <end position="462"/>
    </location>
</feature>
<name>F0Q267_PARA1</name>
<evidence type="ECO:0000256" key="15">
    <source>
        <dbReference type="PIRNR" id="PIRNR000854"/>
    </source>
</evidence>
<dbReference type="InterPro" id="IPR002192">
    <property type="entry name" value="PPDK_AMP/ATP-bd"/>
</dbReference>
<evidence type="ECO:0000259" key="18">
    <source>
        <dbReference type="Pfam" id="PF02896"/>
    </source>
</evidence>
<dbReference type="GeneID" id="34237158"/>
<evidence type="ECO:0000256" key="7">
    <source>
        <dbReference type="ARBA" id="ARBA00022679"/>
    </source>
</evidence>
<keyword evidence="12 15" id="KW-0460">Magnesium</keyword>
<keyword evidence="19" id="KW-0670">Pyruvate</keyword>
<dbReference type="Pfam" id="PF00391">
    <property type="entry name" value="PEP-utilizers"/>
    <property type="match status" value="1"/>
</dbReference>
<evidence type="ECO:0000256" key="1">
    <source>
        <dbReference type="ARBA" id="ARBA00001946"/>
    </source>
</evidence>
<dbReference type="InterPro" id="IPR023151">
    <property type="entry name" value="PEP_util_CS"/>
</dbReference>